<proteinExistence type="predicted"/>
<feature type="transmembrane region" description="Helical" evidence="1">
    <location>
        <begin position="30"/>
        <end position="53"/>
    </location>
</feature>
<reference evidence="3 4" key="1">
    <citation type="submission" date="2023-03" db="EMBL/GenBank/DDBJ databases">
        <title>Paludisphaera mucosa sp. nov. a novel planctomycete from northern fen.</title>
        <authorList>
            <person name="Ivanova A."/>
        </authorList>
    </citation>
    <scope>NUCLEOTIDE SEQUENCE [LARGE SCALE GENOMIC DNA]</scope>
    <source>
        <strain evidence="3 4">Pla2</strain>
    </source>
</reference>
<dbReference type="Gene3D" id="3.20.20.190">
    <property type="entry name" value="Phosphatidylinositol (PI) phosphodiesterase"/>
    <property type="match status" value="1"/>
</dbReference>
<feature type="transmembrane region" description="Helical" evidence="1">
    <location>
        <begin position="73"/>
        <end position="92"/>
    </location>
</feature>
<name>A0ABT6FJ44_9BACT</name>
<feature type="transmembrane region" description="Helical" evidence="1">
    <location>
        <begin position="99"/>
        <end position="116"/>
    </location>
</feature>
<gene>
    <name evidence="3" type="ORF">PZE19_27900</name>
</gene>
<accession>A0ABT6FJ44</accession>
<keyword evidence="1" id="KW-1133">Transmembrane helix</keyword>
<dbReference type="PROSITE" id="PS51704">
    <property type="entry name" value="GP_PDE"/>
    <property type="match status" value="1"/>
</dbReference>
<dbReference type="InterPro" id="IPR030395">
    <property type="entry name" value="GP_PDE_dom"/>
</dbReference>
<keyword evidence="1" id="KW-0472">Membrane</keyword>
<evidence type="ECO:0000256" key="1">
    <source>
        <dbReference type="SAM" id="Phobius"/>
    </source>
</evidence>
<dbReference type="SUPFAM" id="SSF51695">
    <property type="entry name" value="PLC-like phosphodiesterases"/>
    <property type="match status" value="1"/>
</dbReference>
<feature type="transmembrane region" description="Helical" evidence="1">
    <location>
        <begin position="174"/>
        <end position="195"/>
    </location>
</feature>
<sequence length="614" mass="64340">MSDATTPAMTAATDEDSTTRKMLARARRRWGPLVTFSIAFSLLEAAVLAPAAAGVLRLALQTWGRCSVGNFEIVAFFLSPAGLAGLALLTALQLTTLHVRLAGVMGVLAGDGPGVWHAFDAVKRLPALLKVDVLQAVLYLLLAAPFAAAAAFAYARLWGPHDLNRLVVERPAEFWQGVAVVGSLALLYALAAGWLYVRWLFAVPAVLFEGVLAPWTALRASGRRTSGRIGRLALGAAATAAVFVAASAALAWGLGTLNGFVLDHVGHGPKLAVAATAGLLAFDGAVLAGFAATAAAVAAACLMASYKQAGGVIREPAVAEPKARWWTTAAVALSAVAIAPAALTANQLISDARVAEHVEVTAHRAGSFHGPENTVAALRVAAAEGAEWAEIDVQFTADDRLVIVHDDDLLRVGGSPLRIAASTLEQLRAVDLGARFDPKFAGERIPTLEEFLEAAAGLPTRLNIELKAKDDAVAVALAGRVVEAVRKAGLLEQTRICGQSNRGLAAVRKLAPEVEIGFISGAVIGDPTRLDVDFLMMETRLATRDFVDRARSRGVPVHAWTVKGADLVAPLIDDGVANLITDDVVGVRARLDEIAALDPVERLLLRVRNGLAGR</sequence>
<feature type="transmembrane region" description="Helical" evidence="1">
    <location>
        <begin position="201"/>
        <end position="220"/>
    </location>
</feature>
<comment type="caution">
    <text evidence="3">The sequence shown here is derived from an EMBL/GenBank/DDBJ whole genome shotgun (WGS) entry which is preliminary data.</text>
</comment>
<feature type="domain" description="GP-PDE" evidence="2">
    <location>
        <begin position="358"/>
        <end position="591"/>
    </location>
</feature>
<dbReference type="PANTHER" id="PTHR46211">
    <property type="entry name" value="GLYCEROPHOSPHORYL DIESTER PHOSPHODIESTERASE"/>
    <property type="match status" value="1"/>
</dbReference>
<feature type="transmembrane region" description="Helical" evidence="1">
    <location>
        <begin position="232"/>
        <end position="254"/>
    </location>
</feature>
<dbReference type="Proteomes" id="UP001216907">
    <property type="component" value="Unassembled WGS sequence"/>
</dbReference>
<protein>
    <submittedName>
        <fullName evidence="3">Glycerophosphodiester phosphodiesterase family protein</fullName>
    </submittedName>
</protein>
<dbReference type="PANTHER" id="PTHR46211:SF8">
    <property type="entry name" value="PHOSPHODIESTERASE"/>
    <property type="match status" value="1"/>
</dbReference>
<evidence type="ECO:0000313" key="3">
    <source>
        <dbReference type="EMBL" id="MDG3007605.1"/>
    </source>
</evidence>
<feature type="transmembrane region" description="Helical" evidence="1">
    <location>
        <begin position="325"/>
        <end position="343"/>
    </location>
</feature>
<evidence type="ECO:0000313" key="4">
    <source>
        <dbReference type="Proteomes" id="UP001216907"/>
    </source>
</evidence>
<feature type="transmembrane region" description="Helical" evidence="1">
    <location>
        <begin position="274"/>
        <end position="304"/>
    </location>
</feature>
<dbReference type="EMBL" id="JARRAG010000002">
    <property type="protein sequence ID" value="MDG3007605.1"/>
    <property type="molecule type" value="Genomic_DNA"/>
</dbReference>
<organism evidence="3 4">
    <name type="scientific">Paludisphaera mucosa</name>
    <dbReference type="NCBI Taxonomy" id="3030827"/>
    <lineage>
        <taxon>Bacteria</taxon>
        <taxon>Pseudomonadati</taxon>
        <taxon>Planctomycetota</taxon>
        <taxon>Planctomycetia</taxon>
        <taxon>Isosphaerales</taxon>
        <taxon>Isosphaeraceae</taxon>
        <taxon>Paludisphaera</taxon>
    </lineage>
</organism>
<feature type="transmembrane region" description="Helical" evidence="1">
    <location>
        <begin position="136"/>
        <end position="154"/>
    </location>
</feature>
<dbReference type="RefSeq" id="WP_277863880.1">
    <property type="nucleotide sequence ID" value="NZ_JARRAG010000002.1"/>
</dbReference>
<keyword evidence="1" id="KW-0812">Transmembrane</keyword>
<dbReference type="InterPro" id="IPR017946">
    <property type="entry name" value="PLC-like_Pdiesterase_TIM-brl"/>
</dbReference>
<evidence type="ECO:0000259" key="2">
    <source>
        <dbReference type="PROSITE" id="PS51704"/>
    </source>
</evidence>
<keyword evidence="4" id="KW-1185">Reference proteome</keyword>
<dbReference type="Pfam" id="PF03009">
    <property type="entry name" value="GDPD"/>
    <property type="match status" value="1"/>
</dbReference>